<dbReference type="OrthoDB" id="9807874at2"/>
<proteinExistence type="inferred from homology"/>
<feature type="transmembrane region" description="Helical" evidence="7">
    <location>
        <begin position="210"/>
        <end position="227"/>
    </location>
</feature>
<dbReference type="GO" id="GO:0006508">
    <property type="term" value="P:proteolysis"/>
    <property type="evidence" value="ECO:0007669"/>
    <property type="project" value="UniProtKB-KW"/>
</dbReference>
<comment type="similarity">
    <text evidence="2">Belongs to the peptidase S54 family.</text>
</comment>
<organism evidence="9 10">
    <name type="scientific">Rothia nasimurium</name>
    <dbReference type="NCBI Taxonomy" id="85336"/>
    <lineage>
        <taxon>Bacteria</taxon>
        <taxon>Bacillati</taxon>
        <taxon>Actinomycetota</taxon>
        <taxon>Actinomycetes</taxon>
        <taxon>Micrococcales</taxon>
        <taxon>Micrococcaceae</taxon>
        <taxon>Rothia</taxon>
    </lineage>
</organism>
<sequence length="256" mass="27927">MSEQIGRYGYSSDETPVCPRHPDHVTYVRCGRCGRLACGQCQVPLEAGMMCVDCLAETQRSAPRIRYAKAYPTITYALIGINVVVWILQFIFPQVTVFGIYNPLYVEYTGQWYRLLTSGFLHSSDNISHLLLNMFTLYLFGQALEPLMGKGKFLTTYLLSIIGGSVAVHLLASVLGGMDVSTLGASGGVFGLFGAFFALSRARQQSTSSIVILVAINFAFGFLMPGISWEAHLGGLVTGALVAAVLDRLPSRPRRP</sequence>
<dbReference type="GO" id="GO:0004252">
    <property type="term" value="F:serine-type endopeptidase activity"/>
    <property type="evidence" value="ECO:0007669"/>
    <property type="project" value="InterPro"/>
</dbReference>
<dbReference type="Pfam" id="PF01694">
    <property type="entry name" value="Rhomboid"/>
    <property type="match status" value="1"/>
</dbReference>
<dbReference type="InterPro" id="IPR022764">
    <property type="entry name" value="Peptidase_S54_rhomboid_dom"/>
</dbReference>
<keyword evidence="9" id="KW-0645">Protease</keyword>
<dbReference type="SUPFAM" id="SSF144091">
    <property type="entry name" value="Rhomboid-like"/>
    <property type="match status" value="1"/>
</dbReference>
<evidence type="ECO:0000313" key="9">
    <source>
        <dbReference type="EMBL" id="TFU23866.1"/>
    </source>
</evidence>
<protein>
    <submittedName>
        <fullName evidence="9">Rhomboid family intramembrane serine protease</fullName>
    </submittedName>
</protein>
<dbReference type="Proteomes" id="UP000297951">
    <property type="component" value="Unassembled WGS sequence"/>
</dbReference>
<keyword evidence="6 7" id="KW-0472">Membrane</keyword>
<evidence type="ECO:0000259" key="8">
    <source>
        <dbReference type="Pfam" id="PF01694"/>
    </source>
</evidence>
<feature type="domain" description="Peptidase S54 rhomboid" evidence="8">
    <location>
        <begin position="110"/>
        <end position="246"/>
    </location>
</feature>
<gene>
    <name evidence="9" type="ORF">E4U03_01805</name>
</gene>
<dbReference type="PANTHER" id="PTHR43731">
    <property type="entry name" value="RHOMBOID PROTEASE"/>
    <property type="match status" value="1"/>
</dbReference>
<accession>A0A4Y9F5T4</accession>
<dbReference type="RefSeq" id="WP_135011285.1">
    <property type="nucleotide sequence ID" value="NZ_JADGLK010000004.1"/>
</dbReference>
<reference evidence="9 10" key="1">
    <citation type="submission" date="2019-03" db="EMBL/GenBank/DDBJ databases">
        <title>Diversity of the mouse oral microbiome.</title>
        <authorList>
            <person name="Joseph S."/>
            <person name="Aduse-Opoku J."/>
            <person name="Curtis M."/>
            <person name="Wade W."/>
            <person name="Hashim A."/>
        </authorList>
    </citation>
    <scope>NUCLEOTIDE SEQUENCE [LARGE SCALE GENOMIC DNA]</scope>
    <source>
        <strain evidence="10">irhom_31</strain>
    </source>
</reference>
<dbReference type="CDD" id="cd19756">
    <property type="entry name" value="Bbox2"/>
    <property type="match status" value="1"/>
</dbReference>
<dbReference type="EMBL" id="SPQC01000004">
    <property type="protein sequence ID" value="TFU23866.1"/>
    <property type="molecule type" value="Genomic_DNA"/>
</dbReference>
<evidence type="ECO:0000256" key="5">
    <source>
        <dbReference type="ARBA" id="ARBA00022989"/>
    </source>
</evidence>
<name>A0A4Y9F5T4_9MICC</name>
<dbReference type="PANTHER" id="PTHR43731:SF14">
    <property type="entry name" value="PRESENILIN-ASSOCIATED RHOMBOID-LIKE PROTEIN, MITOCHONDRIAL"/>
    <property type="match status" value="1"/>
</dbReference>
<comment type="caution">
    <text evidence="9">The sequence shown here is derived from an EMBL/GenBank/DDBJ whole genome shotgun (WGS) entry which is preliminary data.</text>
</comment>
<feature type="transmembrane region" description="Helical" evidence="7">
    <location>
        <begin position="153"/>
        <end position="174"/>
    </location>
</feature>
<dbReference type="InterPro" id="IPR035952">
    <property type="entry name" value="Rhomboid-like_sf"/>
</dbReference>
<keyword evidence="4" id="KW-0378">Hydrolase</keyword>
<dbReference type="InterPro" id="IPR050925">
    <property type="entry name" value="Rhomboid_protease_S54"/>
</dbReference>
<keyword evidence="3 7" id="KW-0812">Transmembrane</keyword>
<dbReference type="AlphaFoldDB" id="A0A4Y9F5T4"/>
<feature type="transmembrane region" description="Helical" evidence="7">
    <location>
        <begin position="74"/>
        <end position="100"/>
    </location>
</feature>
<evidence type="ECO:0000256" key="6">
    <source>
        <dbReference type="ARBA" id="ARBA00023136"/>
    </source>
</evidence>
<feature type="transmembrane region" description="Helical" evidence="7">
    <location>
        <begin position="180"/>
        <end position="198"/>
    </location>
</feature>
<comment type="subcellular location">
    <subcellularLocation>
        <location evidence="1">Membrane</location>
        <topology evidence="1">Multi-pass membrane protein</topology>
    </subcellularLocation>
</comment>
<feature type="transmembrane region" description="Helical" evidence="7">
    <location>
        <begin position="120"/>
        <end position="141"/>
    </location>
</feature>
<dbReference type="GO" id="GO:0016020">
    <property type="term" value="C:membrane"/>
    <property type="evidence" value="ECO:0007669"/>
    <property type="project" value="UniProtKB-SubCell"/>
</dbReference>
<evidence type="ECO:0000256" key="7">
    <source>
        <dbReference type="SAM" id="Phobius"/>
    </source>
</evidence>
<evidence type="ECO:0000313" key="10">
    <source>
        <dbReference type="Proteomes" id="UP000297951"/>
    </source>
</evidence>
<evidence type="ECO:0000256" key="3">
    <source>
        <dbReference type="ARBA" id="ARBA00022692"/>
    </source>
</evidence>
<evidence type="ECO:0000256" key="4">
    <source>
        <dbReference type="ARBA" id="ARBA00022801"/>
    </source>
</evidence>
<keyword evidence="5 7" id="KW-1133">Transmembrane helix</keyword>
<evidence type="ECO:0000256" key="1">
    <source>
        <dbReference type="ARBA" id="ARBA00004141"/>
    </source>
</evidence>
<dbReference type="Gene3D" id="1.20.1540.10">
    <property type="entry name" value="Rhomboid-like"/>
    <property type="match status" value="1"/>
</dbReference>
<evidence type="ECO:0000256" key="2">
    <source>
        <dbReference type="ARBA" id="ARBA00009045"/>
    </source>
</evidence>